<dbReference type="EMBL" id="FORI01000007">
    <property type="protein sequence ID" value="SFI85983.1"/>
    <property type="molecule type" value="Genomic_DNA"/>
</dbReference>
<proteinExistence type="predicted"/>
<accession>A0A1I3LMQ1</accession>
<dbReference type="AlphaFoldDB" id="A0A1I3LMQ1"/>
<protein>
    <submittedName>
        <fullName evidence="1">Uncharacterized protein</fullName>
    </submittedName>
</protein>
<dbReference type="RefSeq" id="WP_074932294.1">
    <property type="nucleotide sequence ID" value="NZ_FORI01000007.1"/>
</dbReference>
<reference evidence="2" key="1">
    <citation type="submission" date="2016-10" db="EMBL/GenBank/DDBJ databases">
        <authorList>
            <person name="Varghese N."/>
            <person name="Submissions S."/>
        </authorList>
    </citation>
    <scope>NUCLEOTIDE SEQUENCE [LARGE SCALE GENOMIC DNA]</scope>
    <source>
        <strain evidence="2">XBD1002</strain>
    </source>
</reference>
<evidence type="ECO:0000313" key="1">
    <source>
        <dbReference type="EMBL" id="SFI85983.1"/>
    </source>
</evidence>
<dbReference type="OrthoDB" id="364204at2"/>
<dbReference type="Proteomes" id="UP000182737">
    <property type="component" value="Unassembled WGS sequence"/>
</dbReference>
<organism evidence="1 2">
    <name type="scientific">Treponema bryantii</name>
    <dbReference type="NCBI Taxonomy" id="163"/>
    <lineage>
        <taxon>Bacteria</taxon>
        <taxon>Pseudomonadati</taxon>
        <taxon>Spirochaetota</taxon>
        <taxon>Spirochaetia</taxon>
        <taxon>Spirochaetales</taxon>
        <taxon>Treponemataceae</taxon>
        <taxon>Treponema</taxon>
    </lineage>
</organism>
<evidence type="ECO:0000313" key="2">
    <source>
        <dbReference type="Proteomes" id="UP000182737"/>
    </source>
</evidence>
<sequence>MQNCTKPSVGIWWFYYDDILFADPIEVEKGLPYGDCITGISDHADFWDSLEASGELGKLPHPLRSEYFYIPRGRVVFHKDTGRFTVLHGGLKKRELNKIRKFFCLPKELTDYDTDFHYNLITLIK</sequence>
<name>A0A1I3LMQ1_9SPIR</name>
<gene>
    <name evidence="1" type="ORF">SAMN04487775_10783</name>
</gene>
<keyword evidence="2" id="KW-1185">Reference proteome</keyword>